<dbReference type="GO" id="GO:0006313">
    <property type="term" value="P:DNA transposition"/>
    <property type="evidence" value="ECO:0007669"/>
    <property type="project" value="InterPro"/>
</dbReference>
<dbReference type="PANTHER" id="PTHR36966:SF1">
    <property type="entry name" value="REP-ASSOCIATED TYROSINE TRANSPOSASE"/>
    <property type="match status" value="1"/>
</dbReference>
<evidence type="ECO:0000313" key="3">
    <source>
        <dbReference type="Proteomes" id="UP001164392"/>
    </source>
</evidence>
<sequence>MHSRIPRDYRALRAGRWSETGRIYLVTTVTWQRQRLFEDWRCAWAAASCLGHADTWAGAQLLCWVLMPDHWHGLVMLERGAALPTVVRDAKGRAARAANHARGRGGAVWMEGFHDRALRDARQLLPAARYLVADPLRAGLVRRVGDYPYWDAVWLCPAATAPCAASCSGASATA</sequence>
<dbReference type="PANTHER" id="PTHR36966">
    <property type="entry name" value="REP-ASSOCIATED TYROSINE TRANSPOSASE"/>
    <property type="match status" value="1"/>
</dbReference>
<dbReference type="InterPro" id="IPR036515">
    <property type="entry name" value="Transposase_17_sf"/>
</dbReference>
<reference evidence="2" key="1">
    <citation type="submission" date="2022-06" db="EMBL/GenBank/DDBJ databases">
        <title>Dynamics of rice microbiomes reveals core vertical transmitted seed endophytes.</title>
        <authorList>
            <person name="Liao K."/>
            <person name="Zhang X."/>
        </authorList>
    </citation>
    <scope>NUCLEOTIDE SEQUENCE</scope>
    <source>
        <strain evidence="2">JR3-14</strain>
    </source>
</reference>
<gene>
    <name evidence="2" type="ORF">NG824_20325</name>
</gene>
<dbReference type="AlphaFoldDB" id="A0AA46SUI9"/>
<proteinExistence type="predicted"/>
<dbReference type="SMART" id="SM01321">
    <property type="entry name" value="Y1_Tnp"/>
    <property type="match status" value="1"/>
</dbReference>
<dbReference type="InterPro" id="IPR002686">
    <property type="entry name" value="Transposase_17"/>
</dbReference>
<protein>
    <submittedName>
        <fullName evidence="2">Transposase</fullName>
    </submittedName>
</protein>
<dbReference type="RefSeq" id="WP_267093138.1">
    <property type="nucleotide sequence ID" value="NZ_CP099534.1"/>
</dbReference>
<dbReference type="NCBIfam" id="NF047646">
    <property type="entry name" value="REP_Tyr_transpos"/>
    <property type="match status" value="1"/>
</dbReference>
<accession>A0AA46SUI9</accession>
<name>A0AA46SUI9_9XANT</name>
<dbReference type="GO" id="GO:0004803">
    <property type="term" value="F:transposase activity"/>
    <property type="evidence" value="ECO:0007669"/>
    <property type="project" value="InterPro"/>
</dbReference>
<dbReference type="Proteomes" id="UP001164392">
    <property type="component" value="Chromosome"/>
</dbReference>
<organism evidence="2 3">
    <name type="scientific">Xanthomonas sacchari</name>
    <dbReference type="NCBI Taxonomy" id="56458"/>
    <lineage>
        <taxon>Bacteria</taxon>
        <taxon>Pseudomonadati</taxon>
        <taxon>Pseudomonadota</taxon>
        <taxon>Gammaproteobacteria</taxon>
        <taxon>Lysobacterales</taxon>
        <taxon>Lysobacteraceae</taxon>
        <taxon>Xanthomonas</taxon>
    </lineage>
</organism>
<dbReference type="SUPFAM" id="SSF143422">
    <property type="entry name" value="Transposase IS200-like"/>
    <property type="match status" value="1"/>
</dbReference>
<evidence type="ECO:0000259" key="1">
    <source>
        <dbReference type="SMART" id="SM01321"/>
    </source>
</evidence>
<evidence type="ECO:0000313" key="2">
    <source>
        <dbReference type="EMBL" id="UYK88777.1"/>
    </source>
</evidence>
<dbReference type="EMBL" id="CP099534">
    <property type="protein sequence ID" value="UYK88777.1"/>
    <property type="molecule type" value="Genomic_DNA"/>
</dbReference>
<feature type="domain" description="Transposase IS200-like" evidence="1">
    <location>
        <begin position="19"/>
        <end position="134"/>
    </location>
</feature>
<dbReference type="GO" id="GO:0043565">
    <property type="term" value="F:sequence-specific DNA binding"/>
    <property type="evidence" value="ECO:0007669"/>
    <property type="project" value="TreeGrafter"/>
</dbReference>
<dbReference type="Pfam" id="PF01797">
    <property type="entry name" value="Y1_Tnp"/>
    <property type="match status" value="1"/>
</dbReference>
<dbReference type="Gene3D" id="3.30.70.1290">
    <property type="entry name" value="Transposase IS200-like"/>
    <property type="match status" value="1"/>
</dbReference>
<dbReference type="InterPro" id="IPR052715">
    <property type="entry name" value="RAYT_transposase"/>
</dbReference>